<dbReference type="EMBL" id="JABWDY010001578">
    <property type="protein sequence ID" value="KAF5207299.1"/>
    <property type="molecule type" value="Genomic_DNA"/>
</dbReference>
<dbReference type="OrthoDB" id="1149618at2759"/>
<dbReference type="InterPro" id="IPR056690">
    <property type="entry name" value="DUF7788"/>
</dbReference>
<reference evidence="3 4" key="1">
    <citation type="submission" date="2020-06" db="EMBL/GenBank/DDBJ databases">
        <title>Transcriptomic and genomic resources for Thalictrum thalictroides and T. hernandezii: Facilitating candidate gene discovery in an emerging model plant lineage.</title>
        <authorList>
            <person name="Arias T."/>
            <person name="Riano-Pachon D.M."/>
            <person name="Di Stilio V.S."/>
        </authorList>
    </citation>
    <scope>NUCLEOTIDE SEQUENCE [LARGE SCALE GENOMIC DNA]</scope>
    <source>
        <strain evidence="4">cv. WT478/WT964</strain>
        <tissue evidence="3">Leaves</tissue>
    </source>
</reference>
<feature type="region of interest" description="Disordered" evidence="1">
    <location>
        <begin position="20"/>
        <end position="45"/>
    </location>
</feature>
<keyword evidence="4" id="KW-1185">Reference proteome</keyword>
<feature type="compositionally biased region" description="Basic residues" evidence="1">
    <location>
        <begin position="23"/>
        <end position="38"/>
    </location>
</feature>
<dbReference type="InterPro" id="IPR011205">
    <property type="entry name" value="UCP015417_vWA"/>
</dbReference>
<proteinExistence type="predicted"/>
<protein>
    <submittedName>
        <fullName evidence="3">Plant/protein</fullName>
    </submittedName>
</protein>
<sequence length="188" mass="21528">MEKTVKEVVWRKGRREVVEKSAFKARRSSNPREKKKCKKDAEDPAVKLERLNLNEKKRKEKMERDASEIKTPKILKKKKIVEVGKKALQSDMEFDQASTNDWETDYQVIQKKFNEQGYGSAIPEIVFWNLRDSRSTPIAGKQNGAALVSGFSKNILNLFLEGDGPLNPEVIMESAISGPEYNNLHVFD</sequence>
<evidence type="ECO:0000313" key="3">
    <source>
        <dbReference type="EMBL" id="KAF5207299.1"/>
    </source>
</evidence>
<dbReference type="Pfam" id="PF25043">
    <property type="entry name" value="DUF7788"/>
    <property type="match status" value="1"/>
</dbReference>
<organism evidence="3 4">
    <name type="scientific">Thalictrum thalictroides</name>
    <name type="common">Rue-anemone</name>
    <name type="synonym">Anemone thalictroides</name>
    <dbReference type="NCBI Taxonomy" id="46969"/>
    <lineage>
        <taxon>Eukaryota</taxon>
        <taxon>Viridiplantae</taxon>
        <taxon>Streptophyta</taxon>
        <taxon>Embryophyta</taxon>
        <taxon>Tracheophyta</taxon>
        <taxon>Spermatophyta</taxon>
        <taxon>Magnoliopsida</taxon>
        <taxon>Ranunculales</taxon>
        <taxon>Ranunculaceae</taxon>
        <taxon>Thalictroideae</taxon>
        <taxon>Thalictrum</taxon>
    </lineage>
</organism>
<evidence type="ECO:0000256" key="1">
    <source>
        <dbReference type="SAM" id="MobiDB-lite"/>
    </source>
</evidence>
<evidence type="ECO:0000313" key="4">
    <source>
        <dbReference type="Proteomes" id="UP000554482"/>
    </source>
</evidence>
<dbReference type="PANTHER" id="PTHR31373">
    <property type="entry name" value="OS06G0652100 PROTEIN"/>
    <property type="match status" value="1"/>
</dbReference>
<gene>
    <name evidence="3" type="ORF">FRX31_003105</name>
</gene>
<dbReference type="AlphaFoldDB" id="A0A7J6XCE8"/>
<accession>A0A7J6XCE8</accession>
<name>A0A7J6XCE8_THATH</name>
<evidence type="ECO:0000259" key="2">
    <source>
        <dbReference type="Pfam" id="PF25043"/>
    </source>
</evidence>
<feature type="domain" description="DUF7788" evidence="2">
    <location>
        <begin position="89"/>
        <end position="166"/>
    </location>
</feature>
<dbReference type="Proteomes" id="UP000554482">
    <property type="component" value="Unassembled WGS sequence"/>
</dbReference>
<comment type="caution">
    <text evidence="3">The sequence shown here is derived from an EMBL/GenBank/DDBJ whole genome shotgun (WGS) entry which is preliminary data.</text>
</comment>
<dbReference type="PANTHER" id="PTHR31373:SF27">
    <property type="entry name" value="TROVE DOMAIN-CONTAINING PROTEIN"/>
    <property type="match status" value="1"/>
</dbReference>